<evidence type="ECO:0000256" key="4">
    <source>
        <dbReference type="SAM" id="MobiDB-lite"/>
    </source>
</evidence>
<sequence>MARFPRLGKDNTLGKDNKGGGGRPASPSPKSRSYQRDFEPSAFKEAGPKGHRGLSWLPVSRSRVGFIKVVSLLVLGALIVRLSVVSLAPSTNYRLLAAGEGYSIFKITPSRGTIFDSSGNVLAVSEPRYTVVADPLQVKNPIAESQILSSILAISPSVIRAHLVASGQFQYIAHQITQSQTAKINKELSSLAGIALIQEPLRVRPNQAMAASVIGGVSTFNGGVGGIEQSYNSLLTGTPGTELVNTAPSGGALPGGTKILTPSRQGKNLTTTLNTAIQLQTETALSNEMVATQARAGVAIVMNPTNGNILAMANLVAGAPPTSSALTGEAPINLPQPKFTFTQQSSINMAVDYVYEPGSVAKIATFAAALSRGIITPGTEMVVPDQIIVGGTNFHDAEVHPPTIMTPKDILAQSSNVGTITIASHLTPHEINASFRNFGWGVASGLNLPGESLGFLDPSKKWSGTAPGSAPIGQDEAVTPLQVIDSYNAIANGGVMATPRLVQAVGTTPAKVIKRRVISKPLASVMTGLLSGVTGANGTAPAATVSGFSISGKTGTASIAYPNGRAGYIPHQYMATFVGFTTDSSVPLSEMVVLTEPNQLYGGLTAAKVFSSSMTYALYHLGAKVVAPSTPPSSSIVTRPTVNSKVPGTAISTCSLPLARFGASLIATKCLGTTQAPLISRIRLD</sequence>
<dbReference type="STRING" id="1280514.AXFE_00760"/>
<dbReference type="SUPFAM" id="SSF56601">
    <property type="entry name" value="beta-lactamase/transpeptidase-like"/>
    <property type="match status" value="1"/>
</dbReference>
<feature type="domain" description="Penicillin-binding protein dimerisation" evidence="6">
    <location>
        <begin position="107"/>
        <end position="250"/>
    </location>
</feature>
<evidence type="ECO:0000313" key="8">
    <source>
        <dbReference type="Proteomes" id="UP000032360"/>
    </source>
</evidence>
<dbReference type="GO" id="GO:0005886">
    <property type="term" value="C:plasma membrane"/>
    <property type="evidence" value="ECO:0007669"/>
    <property type="project" value="TreeGrafter"/>
</dbReference>
<dbReference type="InterPro" id="IPR050515">
    <property type="entry name" value="Beta-lactam/transpept"/>
</dbReference>
<dbReference type="Gene3D" id="3.30.450.330">
    <property type="match status" value="1"/>
</dbReference>
<dbReference type="InterPro" id="IPR005311">
    <property type="entry name" value="PBP_dimer"/>
</dbReference>
<evidence type="ECO:0000256" key="2">
    <source>
        <dbReference type="ARBA" id="ARBA00007171"/>
    </source>
</evidence>
<name>A0A0D8HMG1_9ACTN</name>
<keyword evidence="8" id="KW-1185">Reference proteome</keyword>
<dbReference type="AlphaFoldDB" id="A0A0D8HMG1"/>
<keyword evidence="3" id="KW-0472">Membrane</keyword>
<protein>
    <submittedName>
        <fullName evidence="7">Penicillin-binding protein PbpB</fullName>
    </submittedName>
</protein>
<dbReference type="InterPro" id="IPR012338">
    <property type="entry name" value="Beta-lactam/transpept-like"/>
</dbReference>
<gene>
    <name evidence="7" type="primary">pbpB1</name>
    <name evidence="7" type="ORF">AXFE_00760</name>
</gene>
<dbReference type="Gene3D" id="3.90.1310.10">
    <property type="entry name" value="Penicillin-binding protein 2a (Domain 2)"/>
    <property type="match status" value="1"/>
</dbReference>
<comment type="subcellular location">
    <subcellularLocation>
        <location evidence="1">Membrane</location>
    </subcellularLocation>
</comment>
<dbReference type="GO" id="GO:0008658">
    <property type="term" value="F:penicillin binding"/>
    <property type="evidence" value="ECO:0007669"/>
    <property type="project" value="InterPro"/>
</dbReference>
<evidence type="ECO:0000259" key="6">
    <source>
        <dbReference type="Pfam" id="PF03717"/>
    </source>
</evidence>
<dbReference type="SUPFAM" id="SSF56519">
    <property type="entry name" value="Penicillin binding protein dimerisation domain"/>
    <property type="match status" value="1"/>
</dbReference>
<dbReference type="PANTHER" id="PTHR30627">
    <property type="entry name" value="PEPTIDOGLYCAN D,D-TRANSPEPTIDASE"/>
    <property type="match status" value="1"/>
</dbReference>
<evidence type="ECO:0000259" key="5">
    <source>
        <dbReference type="Pfam" id="PF00905"/>
    </source>
</evidence>
<dbReference type="InterPro" id="IPR036138">
    <property type="entry name" value="PBP_dimer_sf"/>
</dbReference>
<dbReference type="Pfam" id="PF00905">
    <property type="entry name" value="Transpeptidase"/>
    <property type="match status" value="1"/>
</dbReference>
<dbReference type="Gene3D" id="3.40.710.10">
    <property type="entry name" value="DD-peptidase/beta-lactamase superfamily"/>
    <property type="match status" value="1"/>
</dbReference>
<comment type="similarity">
    <text evidence="2">Belongs to the transpeptidase family.</text>
</comment>
<feature type="region of interest" description="Disordered" evidence="4">
    <location>
        <begin position="1"/>
        <end position="46"/>
    </location>
</feature>
<evidence type="ECO:0000256" key="1">
    <source>
        <dbReference type="ARBA" id="ARBA00004370"/>
    </source>
</evidence>
<comment type="caution">
    <text evidence="7">The sequence shown here is derived from an EMBL/GenBank/DDBJ whole genome shotgun (WGS) entry which is preliminary data.</text>
</comment>
<dbReference type="InterPro" id="IPR001460">
    <property type="entry name" value="PCN-bd_Tpept"/>
</dbReference>
<evidence type="ECO:0000313" key="7">
    <source>
        <dbReference type="EMBL" id="KJF19039.1"/>
    </source>
</evidence>
<dbReference type="Pfam" id="PF03717">
    <property type="entry name" value="PBP_dimer"/>
    <property type="match status" value="1"/>
</dbReference>
<accession>A0A0D8HMG1</accession>
<dbReference type="EMBL" id="JXYS01000001">
    <property type="protein sequence ID" value="KJF19039.1"/>
    <property type="molecule type" value="Genomic_DNA"/>
</dbReference>
<dbReference type="Proteomes" id="UP000032360">
    <property type="component" value="Unassembled WGS sequence"/>
</dbReference>
<organism evidence="7 8">
    <name type="scientific">Acidithrix ferrooxidans</name>
    <dbReference type="NCBI Taxonomy" id="1280514"/>
    <lineage>
        <taxon>Bacteria</taxon>
        <taxon>Bacillati</taxon>
        <taxon>Actinomycetota</taxon>
        <taxon>Acidimicrobiia</taxon>
        <taxon>Acidimicrobiales</taxon>
        <taxon>Acidimicrobiaceae</taxon>
        <taxon>Acidithrix</taxon>
    </lineage>
</organism>
<feature type="compositionally biased region" description="Basic and acidic residues" evidence="4">
    <location>
        <begin position="7"/>
        <end position="18"/>
    </location>
</feature>
<dbReference type="GO" id="GO:0071555">
    <property type="term" value="P:cell wall organization"/>
    <property type="evidence" value="ECO:0007669"/>
    <property type="project" value="TreeGrafter"/>
</dbReference>
<proteinExistence type="inferred from homology"/>
<dbReference type="PATRIC" id="fig|1280514.3.peg.102"/>
<dbReference type="RefSeq" id="WP_052603915.1">
    <property type="nucleotide sequence ID" value="NZ_JXYS01000001.1"/>
</dbReference>
<dbReference type="PANTHER" id="PTHR30627:SF1">
    <property type="entry name" value="PEPTIDOGLYCAN D,D-TRANSPEPTIDASE FTSI"/>
    <property type="match status" value="1"/>
</dbReference>
<feature type="domain" description="Penicillin-binding protein transpeptidase" evidence="5">
    <location>
        <begin position="297"/>
        <end position="614"/>
    </location>
</feature>
<dbReference type="OrthoDB" id="9789078at2"/>
<reference evidence="7 8" key="1">
    <citation type="submission" date="2015-01" db="EMBL/GenBank/DDBJ databases">
        <title>Draft genome of the acidophilic iron oxidizer Acidithrix ferrooxidans strain Py-F3.</title>
        <authorList>
            <person name="Poehlein A."/>
            <person name="Eisen S."/>
            <person name="Schloemann M."/>
            <person name="Johnson B.D."/>
            <person name="Daniel R."/>
            <person name="Muehling M."/>
        </authorList>
    </citation>
    <scope>NUCLEOTIDE SEQUENCE [LARGE SCALE GENOMIC DNA]</scope>
    <source>
        <strain evidence="7 8">Py-F3</strain>
    </source>
</reference>
<evidence type="ECO:0000256" key="3">
    <source>
        <dbReference type="ARBA" id="ARBA00023136"/>
    </source>
</evidence>